<evidence type="ECO:0000259" key="6">
    <source>
        <dbReference type="PROSITE" id="PS51175"/>
    </source>
</evidence>
<organism evidence="7 8">
    <name type="scientific">Paenibacillus pectinilyticus</name>
    <dbReference type="NCBI Taxonomy" id="512399"/>
    <lineage>
        <taxon>Bacteria</taxon>
        <taxon>Bacillati</taxon>
        <taxon>Bacillota</taxon>
        <taxon>Bacilli</taxon>
        <taxon>Bacillales</taxon>
        <taxon>Paenibacillaceae</taxon>
        <taxon>Paenibacillus</taxon>
    </lineage>
</organism>
<dbReference type="InterPro" id="IPR008979">
    <property type="entry name" value="Galactose-bd-like_sf"/>
</dbReference>
<dbReference type="Pfam" id="PF03422">
    <property type="entry name" value="CBM_6"/>
    <property type="match status" value="1"/>
</dbReference>
<feature type="signal peptide" evidence="5">
    <location>
        <begin position="1"/>
        <end position="27"/>
    </location>
</feature>
<dbReference type="CDD" id="cd08991">
    <property type="entry name" value="GH43_HoAraf43-like"/>
    <property type="match status" value="1"/>
</dbReference>
<comment type="caution">
    <text evidence="7">The sequence shown here is derived from an EMBL/GenBank/DDBJ whole genome shotgun (WGS) entry which is preliminary data.</text>
</comment>
<keyword evidence="8" id="KW-1185">Reference proteome</keyword>
<dbReference type="SUPFAM" id="SSF49785">
    <property type="entry name" value="Galactose-binding domain-like"/>
    <property type="match status" value="1"/>
</dbReference>
<dbReference type="InterPro" id="IPR051795">
    <property type="entry name" value="Glycosyl_Hydrlase_43"/>
</dbReference>
<keyword evidence="2 5" id="KW-0732">Signal</keyword>
<comment type="similarity">
    <text evidence="1">Belongs to the glycosyl hydrolase 43 family.</text>
</comment>
<proteinExistence type="inferred from homology"/>
<evidence type="ECO:0000256" key="5">
    <source>
        <dbReference type="SAM" id="SignalP"/>
    </source>
</evidence>
<dbReference type="Pfam" id="PF06439">
    <property type="entry name" value="3keto-disac_hyd"/>
    <property type="match status" value="1"/>
</dbReference>
<dbReference type="Proteomes" id="UP000093309">
    <property type="component" value="Unassembled WGS sequence"/>
</dbReference>
<dbReference type="PANTHER" id="PTHR42812:SF14">
    <property type="entry name" value="SECRETED PROTEIN"/>
    <property type="match status" value="1"/>
</dbReference>
<dbReference type="PROSITE" id="PS51175">
    <property type="entry name" value="CBM6"/>
    <property type="match status" value="1"/>
</dbReference>
<dbReference type="CDD" id="cd04080">
    <property type="entry name" value="CBM6_cellulase-like"/>
    <property type="match status" value="1"/>
</dbReference>
<name>A0A1C0ZXM5_9BACL</name>
<dbReference type="InterPro" id="IPR005084">
    <property type="entry name" value="CBM6"/>
</dbReference>
<dbReference type="GO" id="GO:0004553">
    <property type="term" value="F:hydrolase activity, hydrolyzing O-glycosyl compounds"/>
    <property type="evidence" value="ECO:0007669"/>
    <property type="project" value="InterPro"/>
</dbReference>
<dbReference type="SMART" id="SM00606">
    <property type="entry name" value="CBD_IV"/>
    <property type="match status" value="1"/>
</dbReference>
<reference evidence="8" key="1">
    <citation type="submission" date="2016-05" db="EMBL/GenBank/DDBJ databases">
        <title>Paenibacillus oryzae. sp. nov., isolated from the rice root.</title>
        <authorList>
            <person name="Zhang J."/>
            <person name="Zhang X."/>
        </authorList>
    </citation>
    <scope>NUCLEOTIDE SEQUENCE [LARGE SCALE GENOMIC DNA]</scope>
    <source>
        <strain evidence="8">KCTC13222</strain>
    </source>
</reference>
<accession>A0A1C0ZXM5</accession>
<dbReference type="GO" id="GO:0030246">
    <property type="term" value="F:carbohydrate binding"/>
    <property type="evidence" value="ECO:0007669"/>
    <property type="project" value="InterPro"/>
</dbReference>
<dbReference type="InterPro" id="IPR010496">
    <property type="entry name" value="AL/BT2_dom"/>
</dbReference>
<evidence type="ECO:0000256" key="1">
    <source>
        <dbReference type="ARBA" id="ARBA00009865"/>
    </source>
</evidence>
<evidence type="ECO:0000313" key="8">
    <source>
        <dbReference type="Proteomes" id="UP000093309"/>
    </source>
</evidence>
<dbReference type="RefSeq" id="WP_065854816.1">
    <property type="nucleotide sequence ID" value="NZ_LYPC01000026.1"/>
</dbReference>
<dbReference type="AlphaFoldDB" id="A0A1C0ZXM5"/>
<dbReference type="Gene3D" id="2.60.120.560">
    <property type="entry name" value="Exo-inulinase, domain 1"/>
    <property type="match status" value="2"/>
</dbReference>
<dbReference type="STRING" id="512399.A8709_21265"/>
<dbReference type="OrthoDB" id="9801455at2"/>
<keyword evidence="3" id="KW-0378">Hydrolase</keyword>
<feature type="chain" id="PRO_5008649634" description="CBM6 domain-containing protein" evidence="5">
    <location>
        <begin position="28"/>
        <end position="827"/>
    </location>
</feature>
<evidence type="ECO:0000313" key="7">
    <source>
        <dbReference type="EMBL" id="OCT12864.1"/>
    </source>
</evidence>
<evidence type="ECO:0000256" key="4">
    <source>
        <dbReference type="ARBA" id="ARBA00023295"/>
    </source>
</evidence>
<dbReference type="EMBL" id="LYPC01000026">
    <property type="protein sequence ID" value="OCT12864.1"/>
    <property type="molecule type" value="Genomic_DNA"/>
</dbReference>
<dbReference type="SUPFAM" id="SSF75005">
    <property type="entry name" value="Arabinanase/levansucrase/invertase"/>
    <property type="match status" value="1"/>
</dbReference>
<dbReference type="InterPro" id="IPR006710">
    <property type="entry name" value="Glyco_hydro_43"/>
</dbReference>
<sequence>MWKISKKVVASVCILCALALPATGAFAYTNPMTLPSEFTSSGIGDPFVMKYNGTFYLYSSTGQSDTGFKVWSSTDLANWTYAGICSTEAITNDGYAPEVVYWNGTFYMYTSPGGRGHYVLTSTSPTGPFTVATGNLGHSIDGDVFIDDNGSWYFYSAAGDGIHAAPMSSPTSIGSDVVLGGTQMSGQWTEGPTVFKRNGIYYMTETGNHVLSPGYRVNASSNTTGPLQPFTPSNSGAPILLNTEGSNVGLGHNSVFIGPDLDTYYTVYHNLAGVSPEGWPIRHVNFDAIGWNGDKMTTYGPTNWSMPNPAPPNFEDRFQRASVGTGYGNLNGGTWGISNNFLYQNAKGSNAFYINYENTLTTASDYTAEYNVKEVSKGTVAPKLGGVYGYVDASNYGVAILNGSANRLETTLLVNGVWDTQVNTPLPAGFDTSKLHTIRVEKSGTTYKYFVDKMLLETKTTTRLGAGKVGYLSSDDEANFGYLAVSNKVNGSGIFDTYKPIPGTIQAVHYNSGGEGVGYHDTTSGNTGGKYIRNDNVDIRDNPEGGENIGWNSTGEWYKYNVSVKANGSYNLGLRYATTYTGTQVRVWVDSTDVTGVVTLPSTGGWDNWQTYSIKGLNLPAGNHTIKVETVTGEFDFYTMQFKEADNSSFTKTDNFATTFGPDWNWSGGNWAIESGEASIDNVGKRTMGSTGWSDYTVESDIKGIDALNSGIMVRVQNPAQGGAGNDAGLGTDFYQGYLAVIGGNAVSLGKQNYNWTTLASTAGTYNTNTWYHMKVVVSGNNIKVYVGDMTTPKIDYTDNNNPFITGKVGMRAHYAHTHFDNFSVTH</sequence>
<dbReference type="PANTHER" id="PTHR42812">
    <property type="entry name" value="BETA-XYLOSIDASE"/>
    <property type="match status" value="1"/>
</dbReference>
<evidence type="ECO:0000256" key="3">
    <source>
        <dbReference type="ARBA" id="ARBA00022801"/>
    </source>
</evidence>
<feature type="domain" description="CBM6" evidence="6">
    <location>
        <begin position="517"/>
        <end position="643"/>
    </location>
</feature>
<dbReference type="Pfam" id="PF04616">
    <property type="entry name" value="Glyco_hydro_43"/>
    <property type="match status" value="1"/>
</dbReference>
<gene>
    <name evidence="7" type="ORF">A8709_21265</name>
</gene>
<dbReference type="Gene3D" id="2.115.10.20">
    <property type="entry name" value="Glycosyl hydrolase domain, family 43"/>
    <property type="match status" value="1"/>
</dbReference>
<evidence type="ECO:0000256" key="2">
    <source>
        <dbReference type="ARBA" id="ARBA00022729"/>
    </source>
</evidence>
<dbReference type="GO" id="GO:0005975">
    <property type="term" value="P:carbohydrate metabolic process"/>
    <property type="evidence" value="ECO:0007669"/>
    <property type="project" value="InterPro"/>
</dbReference>
<keyword evidence="4" id="KW-0326">Glycosidase</keyword>
<dbReference type="Gene3D" id="2.60.120.260">
    <property type="entry name" value="Galactose-binding domain-like"/>
    <property type="match status" value="1"/>
</dbReference>
<protein>
    <recommendedName>
        <fullName evidence="6">CBM6 domain-containing protein</fullName>
    </recommendedName>
</protein>
<dbReference type="InterPro" id="IPR023296">
    <property type="entry name" value="Glyco_hydro_beta-prop_sf"/>
</dbReference>
<dbReference type="InterPro" id="IPR006584">
    <property type="entry name" value="Cellulose-bd_IV"/>
</dbReference>